<sequence length="124" mass="14021">MNFLKQRQDIVLLVIMTLLLVYDFFNGVRLDGGVNQLSLLLIIFGLYLITLNAKKSKTQNEKEILNWQIFITCYLVVLIGLLTAFGGESTSGISLSNVFFWAVVAISIIEIIVQWKKVKHVEAT</sequence>
<keyword evidence="1" id="KW-1133">Transmembrane helix</keyword>
<protein>
    <submittedName>
        <fullName evidence="2">Uncharacterized protein</fullName>
    </submittedName>
</protein>
<dbReference type="EMBL" id="FNIG01000001">
    <property type="protein sequence ID" value="SDM92206.1"/>
    <property type="molecule type" value="Genomic_DNA"/>
</dbReference>
<keyword evidence="1" id="KW-0812">Transmembrane</keyword>
<dbReference type="Proteomes" id="UP000199334">
    <property type="component" value="Unassembled WGS sequence"/>
</dbReference>
<dbReference type="OrthoDB" id="2885351at2"/>
<accession>A0A1G9X6R7</accession>
<keyword evidence="3" id="KW-1185">Reference proteome</keyword>
<proteinExistence type="predicted"/>
<keyword evidence="1" id="KW-0472">Membrane</keyword>
<evidence type="ECO:0000313" key="3">
    <source>
        <dbReference type="Proteomes" id="UP000199334"/>
    </source>
</evidence>
<dbReference type="AlphaFoldDB" id="A0A1G9X6R7"/>
<name>A0A1G9X6R7_9BACI</name>
<organism evidence="2 3">
    <name type="scientific">Tenuibacillus multivorans</name>
    <dbReference type="NCBI Taxonomy" id="237069"/>
    <lineage>
        <taxon>Bacteria</taxon>
        <taxon>Bacillati</taxon>
        <taxon>Bacillota</taxon>
        <taxon>Bacilli</taxon>
        <taxon>Bacillales</taxon>
        <taxon>Bacillaceae</taxon>
        <taxon>Tenuibacillus</taxon>
    </lineage>
</organism>
<reference evidence="2 3" key="1">
    <citation type="submission" date="2016-10" db="EMBL/GenBank/DDBJ databases">
        <authorList>
            <person name="de Groot N.N."/>
        </authorList>
    </citation>
    <scope>NUCLEOTIDE SEQUENCE [LARGE SCALE GENOMIC DNA]</scope>
    <source>
        <strain evidence="2 3">CGMCC 1.3442</strain>
    </source>
</reference>
<gene>
    <name evidence="2" type="ORF">SAMN05216498_1030</name>
</gene>
<dbReference type="RefSeq" id="WP_093855517.1">
    <property type="nucleotide sequence ID" value="NZ_BJVZ01000030.1"/>
</dbReference>
<feature type="transmembrane region" description="Helical" evidence="1">
    <location>
        <begin position="65"/>
        <end position="86"/>
    </location>
</feature>
<feature type="transmembrane region" description="Helical" evidence="1">
    <location>
        <begin position="34"/>
        <end position="53"/>
    </location>
</feature>
<evidence type="ECO:0000256" key="1">
    <source>
        <dbReference type="SAM" id="Phobius"/>
    </source>
</evidence>
<feature type="transmembrane region" description="Helical" evidence="1">
    <location>
        <begin position="10"/>
        <end position="28"/>
    </location>
</feature>
<evidence type="ECO:0000313" key="2">
    <source>
        <dbReference type="EMBL" id="SDM92206.1"/>
    </source>
</evidence>
<feature type="transmembrane region" description="Helical" evidence="1">
    <location>
        <begin position="98"/>
        <end position="115"/>
    </location>
</feature>